<dbReference type="VEuPathDB" id="FungiDB:JI435_417000"/>
<reference evidence="3" key="1">
    <citation type="journal article" date="2021" name="BMC Genomics">
        <title>Chromosome-level genome assembly and manually-curated proteome of model necrotroph Parastagonospora nodorum Sn15 reveals a genome-wide trove of candidate effector homologs, and redundancy of virulence-related functions within an accessory chromosome.</title>
        <authorList>
            <person name="Bertazzoni S."/>
            <person name="Jones D.A.B."/>
            <person name="Phan H.T."/>
            <person name="Tan K.-C."/>
            <person name="Hane J.K."/>
        </authorList>
    </citation>
    <scope>NUCLEOTIDE SEQUENCE [LARGE SCALE GENOMIC DNA]</scope>
    <source>
        <strain evidence="3">SN15 / ATCC MYA-4574 / FGSC 10173)</strain>
    </source>
</reference>
<keyword evidence="3" id="KW-1185">Reference proteome</keyword>
<name>A0A7U2FA74_PHANO</name>
<accession>A0A7U2FA74</accession>
<dbReference type="Proteomes" id="UP000663193">
    <property type="component" value="Chromosome 12"/>
</dbReference>
<evidence type="ECO:0000313" key="3">
    <source>
        <dbReference type="Proteomes" id="UP000663193"/>
    </source>
</evidence>
<evidence type="ECO:0000313" key="2">
    <source>
        <dbReference type="EMBL" id="QRD01576.1"/>
    </source>
</evidence>
<dbReference type="AlphaFoldDB" id="A0A7U2FA74"/>
<evidence type="ECO:0000256" key="1">
    <source>
        <dbReference type="SAM" id="SignalP"/>
    </source>
</evidence>
<protein>
    <submittedName>
        <fullName evidence="2">Uncharacterized protein</fullName>
    </submittedName>
</protein>
<keyword evidence="1" id="KW-0732">Signal</keyword>
<gene>
    <name evidence="2" type="ORF">JI435_417000</name>
</gene>
<feature type="signal peptide" evidence="1">
    <location>
        <begin position="1"/>
        <end position="21"/>
    </location>
</feature>
<sequence>MSPRYHGSFLCLGLPHLGVAALQNARWAGRTVEYMLIVISTDTTSLCISCGVRRAGIVRQRQAAPKSKASNAHAREGHGLLRSSQGKWLADRWRMFVSGPPGACPSPLPALPTQSLLFFADMATNTTRHTGLSPLPRVLMGNMGSVESQSSMAKDRPVSVYDPVSSPPLLATPNFRFFAVFL</sequence>
<feature type="chain" id="PRO_5031430753" evidence="1">
    <location>
        <begin position="22"/>
        <end position="182"/>
    </location>
</feature>
<organism evidence="2 3">
    <name type="scientific">Phaeosphaeria nodorum (strain SN15 / ATCC MYA-4574 / FGSC 10173)</name>
    <name type="common">Glume blotch fungus</name>
    <name type="synonym">Parastagonospora nodorum</name>
    <dbReference type="NCBI Taxonomy" id="321614"/>
    <lineage>
        <taxon>Eukaryota</taxon>
        <taxon>Fungi</taxon>
        <taxon>Dikarya</taxon>
        <taxon>Ascomycota</taxon>
        <taxon>Pezizomycotina</taxon>
        <taxon>Dothideomycetes</taxon>
        <taxon>Pleosporomycetidae</taxon>
        <taxon>Pleosporales</taxon>
        <taxon>Pleosporineae</taxon>
        <taxon>Phaeosphaeriaceae</taxon>
        <taxon>Parastagonospora</taxon>
    </lineage>
</organism>
<proteinExistence type="predicted"/>
<dbReference type="EMBL" id="CP069034">
    <property type="protein sequence ID" value="QRD01576.1"/>
    <property type="molecule type" value="Genomic_DNA"/>
</dbReference>